<dbReference type="EMBL" id="BMAV01014411">
    <property type="protein sequence ID" value="GFY62775.1"/>
    <property type="molecule type" value="Genomic_DNA"/>
</dbReference>
<evidence type="ECO:0000313" key="2">
    <source>
        <dbReference type="EMBL" id="GFY62775.1"/>
    </source>
</evidence>
<feature type="compositionally biased region" description="Basic and acidic residues" evidence="1">
    <location>
        <begin position="256"/>
        <end position="275"/>
    </location>
</feature>
<name>A0A8X6Y1Q4_9ARAC</name>
<dbReference type="OrthoDB" id="6461096at2759"/>
<evidence type="ECO:0000256" key="1">
    <source>
        <dbReference type="SAM" id="MobiDB-lite"/>
    </source>
</evidence>
<feature type="region of interest" description="Disordered" evidence="1">
    <location>
        <begin position="240"/>
        <end position="275"/>
    </location>
</feature>
<proteinExistence type="predicted"/>
<evidence type="ECO:0000313" key="3">
    <source>
        <dbReference type="Proteomes" id="UP000886998"/>
    </source>
</evidence>
<feature type="region of interest" description="Disordered" evidence="1">
    <location>
        <begin position="123"/>
        <end position="146"/>
    </location>
</feature>
<organism evidence="2 3">
    <name type="scientific">Trichonephila inaurata madagascariensis</name>
    <dbReference type="NCBI Taxonomy" id="2747483"/>
    <lineage>
        <taxon>Eukaryota</taxon>
        <taxon>Metazoa</taxon>
        <taxon>Ecdysozoa</taxon>
        <taxon>Arthropoda</taxon>
        <taxon>Chelicerata</taxon>
        <taxon>Arachnida</taxon>
        <taxon>Araneae</taxon>
        <taxon>Araneomorphae</taxon>
        <taxon>Entelegynae</taxon>
        <taxon>Araneoidea</taxon>
        <taxon>Nephilidae</taxon>
        <taxon>Trichonephila</taxon>
        <taxon>Trichonephila inaurata</taxon>
    </lineage>
</organism>
<dbReference type="AlphaFoldDB" id="A0A8X6Y1Q4"/>
<keyword evidence="3" id="KW-1185">Reference proteome</keyword>
<accession>A0A8X6Y1Q4</accession>
<reference evidence="2" key="1">
    <citation type="submission" date="2020-08" db="EMBL/GenBank/DDBJ databases">
        <title>Multicomponent nature underlies the extraordinary mechanical properties of spider dragline silk.</title>
        <authorList>
            <person name="Kono N."/>
            <person name="Nakamura H."/>
            <person name="Mori M."/>
            <person name="Yoshida Y."/>
            <person name="Ohtoshi R."/>
            <person name="Malay A.D."/>
            <person name="Moran D.A.P."/>
            <person name="Tomita M."/>
            <person name="Numata K."/>
            <person name="Arakawa K."/>
        </authorList>
    </citation>
    <scope>NUCLEOTIDE SEQUENCE</scope>
</reference>
<comment type="caution">
    <text evidence="2">The sequence shown here is derived from an EMBL/GenBank/DDBJ whole genome shotgun (WGS) entry which is preliminary data.</text>
</comment>
<sequence length="300" mass="33195">MAFLIRSRKIDLIQLAQDLDESPDPSMSKIVLRDLITSRKSYDKPARAKWNDIESASTIYLKSIFGPAVKCPLIYVPIGLATGGQVNVVHQQVLCALAEVLVEDVLLPPDVLDILGGAQSEENSLAQSSQDLRVDSGNVDETEVSSGILPEKAQENVEDCQKNITSCRNEVGTFGTKDEEVTAEMDKGSMTADSFRSEQECCAQLALAWKHAKEGKGNYYEVGRVRIYFLHLETGRTIHTRSGSGPTIYRGGPGNDRGDQTGRDRTRKSEKMEGEKNVVGGRKDGWTMDCIYHLDIFFFL</sequence>
<dbReference type="Proteomes" id="UP000886998">
    <property type="component" value="Unassembled WGS sequence"/>
</dbReference>
<gene>
    <name evidence="2" type="primary">AVEN_259560_1</name>
    <name evidence="2" type="ORF">TNIN_313261</name>
</gene>
<protein>
    <submittedName>
        <fullName evidence="2">CCHC-type domain-containing protein</fullName>
    </submittedName>
</protein>